<dbReference type="Proteomes" id="UP001206925">
    <property type="component" value="Unassembled WGS sequence"/>
</dbReference>
<comment type="caution">
    <text evidence="2">The sequence shown here is derived from an EMBL/GenBank/DDBJ whole genome shotgun (WGS) entry which is preliminary data.</text>
</comment>
<evidence type="ECO:0000313" key="2">
    <source>
        <dbReference type="EMBL" id="KAI7754638.1"/>
    </source>
</evidence>
<keyword evidence="3" id="KW-1185">Reference proteome</keyword>
<gene>
    <name evidence="2" type="ORF">M8C21_023917</name>
</gene>
<accession>A0AAD5D6A6</accession>
<sequence length="280" mass="30702">MESSSIATYTPRTSKKRVFPGSSSSCAEPDVIEITPPLTDQSSKSKARVVQKEVVFHEIIDVDMDDDCDDVLFIGEKGESNKKMKGISLGSCSASKLDATKVESNKKGKEVPNSFKSFNPNSNNYFDLDNYVFGDDYLRLQSDFDNIDLPTGIEAPVPWLQSHFDNIDLPTGMEAPVPWLQDSVQMKQMTTGNPFVISNAVLEASGSQPNRVGELSTSTWHPSSNNVLAQNMYSNHAQTGNSNHLSNNYNAKVAVNSPNTSSSRSSFCNDTGKSVFFTDE</sequence>
<evidence type="ECO:0000256" key="1">
    <source>
        <dbReference type="SAM" id="MobiDB-lite"/>
    </source>
</evidence>
<proteinExistence type="predicted"/>
<protein>
    <submittedName>
        <fullName evidence="2">Uncharacterized protein</fullName>
    </submittedName>
</protein>
<evidence type="ECO:0000313" key="3">
    <source>
        <dbReference type="Proteomes" id="UP001206925"/>
    </source>
</evidence>
<feature type="compositionally biased region" description="Polar residues" evidence="1">
    <location>
        <begin position="1"/>
        <end position="12"/>
    </location>
</feature>
<reference evidence="2" key="1">
    <citation type="submission" date="2022-06" db="EMBL/GenBank/DDBJ databases">
        <title>Uncovering the hologenomic basis of an extraordinary plant invasion.</title>
        <authorList>
            <person name="Bieker V.C."/>
            <person name="Martin M.D."/>
            <person name="Gilbert T."/>
            <person name="Hodgins K."/>
            <person name="Battlay P."/>
            <person name="Petersen B."/>
            <person name="Wilson J."/>
        </authorList>
    </citation>
    <scope>NUCLEOTIDE SEQUENCE</scope>
    <source>
        <strain evidence="2">AA19_3_7</strain>
        <tissue evidence="2">Leaf</tissue>
    </source>
</reference>
<dbReference type="AlphaFoldDB" id="A0AAD5D6A6"/>
<feature type="region of interest" description="Disordered" evidence="1">
    <location>
        <begin position="1"/>
        <end position="44"/>
    </location>
</feature>
<dbReference type="EMBL" id="JAMZMK010002904">
    <property type="protein sequence ID" value="KAI7754638.1"/>
    <property type="molecule type" value="Genomic_DNA"/>
</dbReference>
<name>A0AAD5D6A6_AMBAR</name>
<organism evidence="2 3">
    <name type="scientific">Ambrosia artemisiifolia</name>
    <name type="common">Common ragweed</name>
    <dbReference type="NCBI Taxonomy" id="4212"/>
    <lineage>
        <taxon>Eukaryota</taxon>
        <taxon>Viridiplantae</taxon>
        <taxon>Streptophyta</taxon>
        <taxon>Embryophyta</taxon>
        <taxon>Tracheophyta</taxon>
        <taxon>Spermatophyta</taxon>
        <taxon>Magnoliopsida</taxon>
        <taxon>eudicotyledons</taxon>
        <taxon>Gunneridae</taxon>
        <taxon>Pentapetalae</taxon>
        <taxon>asterids</taxon>
        <taxon>campanulids</taxon>
        <taxon>Asterales</taxon>
        <taxon>Asteraceae</taxon>
        <taxon>Asteroideae</taxon>
        <taxon>Heliantheae alliance</taxon>
        <taxon>Heliantheae</taxon>
        <taxon>Ambrosia</taxon>
    </lineage>
</organism>